<dbReference type="STRING" id="1266925.GCA_000619905_01299"/>
<dbReference type="EMBL" id="FOVJ01000002">
    <property type="protein sequence ID" value="SFN63957.1"/>
    <property type="molecule type" value="Genomic_DNA"/>
</dbReference>
<dbReference type="InterPro" id="IPR039968">
    <property type="entry name" value="BcerS-like"/>
</dbReference>
<evidence type="ECO:0008006" key="3">
    <source>
        <dbReference type="Google" id="ProtNLM"/>
    </source>
</evidence>
<gene>
    <name evidence="1" type="ORF">SAMN05216386_1467</name>
</gene>
<reference evidence="2" key="1">
    <citation type="submission" date="2016-10" db="EMBL/GenBank/DDBJ databases">
        <authorList>
            <person name="Varghese N."/>
        </authorList>
    </citation>
    <scope>NUCLEOTIDE SEQUENCE [LARGE SCALE GENOMIC DNA]</scope>
    <source>
        <strain evidence="2">Nsp8</strain>
    </source>
</reference>
<dbReference type="AlphaFoldDB" id="A0A1I5AND9"/>
<organism evidence="1 2">
    <name type="scientific">Nitrosospira briensis</name>
    <dbReference type="NCBI Taxonomy" id="35799"/>
    <lineage>
        <taxon>Bacteria</taxon>
        <taxon>Pseudomonadati</taxon>
        <taxon>Pseudomonadota</taxon>
        <taxon>Betaproteobacteria</taxon>
        <taxon>Nitrosomonadales</taxon>
        <taxon>Nitrosomonadaceae</taxon>
        <taxon>Nitrosospira</taxon>
    </lineage>
</organism>
<dbReference type="SUPFAM" id="SSF55729">
    <property type="entry name" value="Acyl-CoA N-acyltransferases (Nat)"/>
    <property type="match status" value="1"/>
</dbReference>
<dbReference type="PANTHER" id="PTHR41368:SF1">
    <property type="entry name" value="PROTEIN YGHO"/>
    <property type="match status" value="1"/>
</dbReference>
<accession>A0A1I5AND9</accession>
<sequence>MNESVASASSGITVLPVTNRREMGAFIDLPWQIYADDPMWVPPLRLERRLHFSRFNPFFKHGEWQAWVAYRNNQPVGRISAQIDQLHRERYGADTGHFGLFECIDDAAPSASLMRIAEEWLAARGTRRITGPFNLSINQECGILVDGFDTPPVVMMPHSRKWYGRLLEEQGYQPLKDMLAYWAEVDFKVPRLMSSLISKFSGQVRLRTLRRDKFSQEMEVLRDIFNDAWSENWGFVPITKAEFDELGASLRLLVPDDCIQIAEVDGIPAAFMVALPNLNEIFAELDGSLFPFGWLRLTRIRSRGGVRTGRIPLMGVRKQFHNTPLGMALAFMVIDAPRELGRSLGVKAVELSWILEDNKPMRAILAGLGCREYKRYRIYGKAL</sequence>
<name>A0A1I5AND9_9PROT</name>
<protein>
    <recommendedName>
        <fullName evidence="3">N-acetyltransferase domain-containing protein</fullName>
    </recommendedName>
</protein>
<dbReference type="RefSeq" id="WP_074796548.1">
    <property type="nucleotide sequence ID" value="NZ_FOVJ01000002.1"/>
</dbReference>
<proteinExistence type="predicted"/>
<dbReference type="Gene3D" id="3.40.630.30">
    <property type="match status" value="1"/>
</dbReference>
<evidence type="ECO:0000313" key="2">
    <source>
        <dbReference type="Proteomes" id="UP000183107"/>
    </source>
</evidence>
<evidence type="ECO:0000313" key="1">
    <source>
        <dbReference type="EMBL" id="SFN63957.1"/>
    </source>
</evidence>
<dbReference type="PANTHER" id="PTHR41368">
    <property type="entry name" value="PROTEIN YGHO"/>
    <property type="match status" value="1"/>
</dbReference>
<dbReference type="InterPro" id="IPR016181">
    <property type="entry name" value="Acyl_CoA_acyltransferase"/>
</dbReference>
<keyword evidence="2" id="KW-1185">Reference proteome</keyword>
<dbReference type="Proteomes" id="UP000183107">
    <property type="component" value="Unassembled WGS sequence"/>
</dbReference>
<dbReference type="OrthoDB" id="9806005at2"/>